<evidence type="ECO:0000313" key="2">
    <source>
        <dbReference type="EMBL" id="CEN62696.1"/>
    </source>
</evidence>
<organism evidence="2 3">
    <name type="scientific">Aspergillus calidoustus</name>
    <dbReference type="NCBI Taxonomy" id="454130"/>
    <lineage>
        <taxon>Eukaryota</taxon>
        <taxon>Fungi</taxon>
        <taxon>Dikarya</taxon>
        <taxon>Ascomycota</taxon>
        <taxon>Pezizomycotina</taxon>
        <taxon>Eurotiomycetes</taxon>
        <taxon>Eurotiomycetidae</taxon>
        <taxon>Eurotiales</taxon>
        <taxon>Aspergillaceae</taxon>
        <taxon>Aspergillus</taxon>
        <taxon>Aspergillus subgen. Nidulantes</taxon>
    </lineage>
</organism>
<name>A0A0U5HM33_ASPCI</name>
<protein>
    <submittedName>
        <fullName evidence="2">Putative K-dependent Ca2 /Na exchanger NCKX1</fullName>
    </submittedName>
</protein>
<dbReference type="AlphaFoldDB" id="A0A0U5HM33"/>
<feature type="compositionally biased region" description="Polar residues" evidence="1">
    <location>
        <begin position="86"/>
        <end position="100"/>
    </location>
</feature>
<feature type="region of interest" description="Disordered" evidence="1">
    <location>
        <begin position="1"/>
        <end position="101"/>
    </location>
</feature>
<feature type="compositionally biased region" description="Basic residues" evidence="1">
    <location>
        <begin position="26"/>
        <end position="37"/>
    </location>
</feature>
<sequence>MAETFALDMQAARPPEGPTSIFPTDRKRRPPKLRRKVPRETTVEILPDSEGNSTSRSDQAIYKRSKHRSLSSQCESDHEYEHERPSPSTGPSSPEDNSPGHQAVVFDYECDAPDRAVQRHDRYEQRVDGAGENRDSQELVQDISTKAVGVVGDSAGAIGATAGNLVGSTLAMSSSRRDASQRDEQLRLRLDLNLDLEIQLKAKIHGDLMLQLLYGLPAHLFRFVCCQGVSSTADWLVSFFSEMNDREVCLACILSYLFVAG</sequence>
<evidence type="ECO:0000256" key="1">
    <source>
        <dbReference type="SAM" id="MobiDB-lite"/>
    </source>
</evidence>
<proteinExistence type="predicted"/>
<feature type="compositionally biased region" description="Basic and acidic residues" evidence="1">
    <location>
        <begin position="75"/>
        <end position="85"/>
    </location>
</feature>
<keyword evidence="3" id="KW-1185">Reference proteome</keyword>
<dbReference type="EMBL" id="CDMC01000007">
    <property type="protein sequence ID" value="CEN62696.1"/>
    <property type="molecule type" value="Genomic_DNA"/>
</dbReference>
<dbReference type="PANTHER" id="PTHR35587">
    <property type="entry name" value="EXPRESSED PROTEIN"/>
    <property type="match status" value="1"/>
</dbReference>
<reference evidence="3" key="1">
    <citation type="journal article" date="2016" name="Genome Announc.">
        <title>Draft genome sequences of fungus Aspergillus calidoustus.</title>
        <authorList>
            <person name="Horn F."/>
            <person name="Linde J."/>
            <person name="Mattern D.J."/>
            <person name="Walther G."/>
            <person name="Guthke R."/>
            <person name="Scherlach K."/>
            <person name="Martin K."/>
            <person name="Brakhage A.A."/>
            <person name="Petzke L."/>
            <person name="Valiante V."/>
        </authorList>
    </citation>
    <scope>NUCLEOTIDE SEQUENCE [LARGE SCALE GENOMIC DNA]</scope>
    <source>
        <strain evidence="3">SF006504</strain>
    </source>
</reference>
<accession>A0A0U5HM33</accession>
<dbReference type="Proteomes" id="UP000054771">
    <property type="component" value="Unassembled WGS sequence"/>
</dbReference>
<evidence type="ECO:0000313" key="3">
    <source>
        <dbReference type="Proteomes" id="UP000054771"/>
    </source>
</evidence>
<gene>
    <name evidence="2" type="ORF">ASPCAL09328</name>
</gene>
<dbReference type="PANTHER" id="PTHR35587:SF4">
    <property type="match status" value="1"/>
</dbReference>